<sequence>MSRDAQGAAAGPAESLDWSGLMRVGMGPRGQGGLGLNPGDFWTLSPAELALMLGVSAGTGAMTRDRLAALSARFPDRQVAGAGRLAHPCRDLRIGGGRF</sequence>
<gene>
    <name evidence="1" type="ORF">QWZ10_11735</name>
</gene>
<evidence type="ECO:0000313" key="1">
    <source>
        <dbReference type="EMBL" id="MDN3712276.1"/>
    </source>
</evidence>
<comment type="caution">
    <text evidence="1">The sequence shown here is derived from an EMBL/GenBank/DDBJ whole genome shotgun (WGS) entry which is preliminary data.</text>
</comment>
<proteinExistence type="predicted"/>
<reference evidence="2" key="1">
    <citation type="journal article" date="2019" name="Int. J. Syst. Evol. Microbiol.">
        <title>The Global Catalogue of Microorganisms (GCM) 10K type strain sequencing project: providing services to taxonomists for standard genome sequencing and annotation.</title>
        <authorList>
            <consortium name="The Broad Institute Genomics Platform"/>
            <consortium name="The Broad Institute Genome Sequencing Center for Infectious Disease"/>
            <person name="Wu L."/>
            <person name="Ma J."/>
        </authorList>
    </citation>
    <scope>NUCLEOTIDE SEQUENCE [LARGE SCALE GENOMIC DNA]</scope>
    <source>
        <strain evidence="2">CECT 8482</strain>
    </source>
</reference>
<keyword evidence="2" id="KW-1185">Reference proteome</keyword>
<accession>A0ABT8D7L2</accession>
<dbReference type="Pfam" id="PF09550">
    <property type="entry name" value="Phage_TAC_6"/>
    <property type="match status" value="1"/>
</dbReference>
<protein>
    <submittedName>
        <fullName evidence="1">Phage tail assembly chaperone</fullName>
    </submittedName>
</protein>
<dbReference type="Proteomes" id="UP001243846">
    <property type="component" value="Unassembled WGS sequence"/>
</dbReference>
<name>A0ABT8D7L2_9RHOB</name>
<dbReference type="InterPro" id="IPR019056">
    <property type="entry name" value="Phage_TAC_6"/>
</dbReference>
<dbReference type="EMBL" id="JAUFRC010000001">
    <property type="protein sequence ID" value="MDN3712276.1"/>
    <property type="molecule type" value="Genomic_DNA"/>
</dbReference>
<organism evidence="1 2">
    <name type="scientific">Paracoccus cavernae</name>
    <dbReference type="NCBI Taxonomy" id="1571207"/>
    <lineage>
        <taxon>Bacteria</taxon>
        <taxon>Pseudomonadati</taxon>
        <taxon>Pseudomonadota</taxon>
        <taxon>Alphaproteobacteria</taxon>
        <taxon>Rhodobacterales</taxon>
        <taxon>Paracoccaceae</taxon>
        <taxon>Paracoccus</taxon>
    </lineage>
</organism>
<evidence type="ECO:0000313" key="2">
    <source>
        <dbReference type="Proteomes" id="UP001243846"/>
    </source>
</evidence>